<evidence type="ECO:0000259" key="2">
    <source>
        <dbReference type="Pfam" id="PF00188"/>
    </source>
</evidence>
<dbReference type="RefSeq" id="WP_367637347.1">
    <property type="nucleotide sequence ID" value="NZ_JBFNQN010000004.1"/>
</dbReference>
<proteinExistence type="predicted"/>
<dbReference type="InterPro" id="IPR035940">
    <property type="entry name" value="CAP_sf"/>
</dbReference>
<feature type="domain" description="SCP" evidence="2">
    <location>
        <begin position="55"/>
        <end position="169"/>
    </location>
</feature>
<protein>
    <submittedName>
        <fullName evidence="3">CAP domain-containing protein</fullName>
    </submittedName>
</protein>
<reference evidence="3 4" key="1">
    <citation type="submission" date="2024-07" db="EMBL/GenBank/DDBJ databases">
        <authorList>
            <person name="Thanompreechachai J."/>
            <person name="Duangmal K."/>
        </authorList>
    </citation>
    <scope>NUCLEOTIDE SEQUENCE [LARGE SCALE GENOMIC DNA]</scope>
    <source>
        <strain evidence="3 4">KCTC 19886</strain>
    </source>
</reference>
<name>A0ABV3P5U0_9ACTN</name>
<dbReference type="Pfam" id="PF00188">
    <property type="entry name" value="CAP"/>
    <property type="match status" value="1"/>
</dbReference>
<dbReference type="Proteomes" id="UP001555826">
    <property type="component" value="Unassembled WGS sequence"/>
</dbReference>
<evidence type="ECO:0000313" key="3">
    <source>
        <dbReference type="EMBL" id="MEW9264597.1"/>
    </source>
</evidence>
<comment type="caution">
    <text evidence="3">The sequence shown here is derived from an EMBL/GenBank/DDBJ whole genome shotgun (WGS) entry which is preliminary data.</text>
</comment>
<organism evidence="3 4">
    <name type="scientific">Kineococcus endophyticus</name>
    <dbReference type="NCBI Taxonomy" id="1181883"/>
    <lineage>
        <taxon>Bacteria</taxon>
        <taxon>Bacillati</taxon>
        <taxon>Actinomycetota</taxon>
        <taxon>Actinomycetes</taxon>
        <taxon>Kineosporiales</taxon>
        <taxon>Kineosporiaceae</taxon>
        <taxon>Kineococcus</taxon>
    </lineage>
</organism>
<feature type="chain" id="PRO_5045375405" evidence="1">
    <location>
        <begin position="36"/>
        <end position="173"/>
    </location>
</feature>
<keyword evidence="4" id="KW-1185">Reference proteome</keyword>
<evidence type="ECO:0000313" key="4">
    <source>
        <dbReference type="Proteomes" id="UP001555826"/>
    </source>
</evidence>
<feature type="signal peptide" evidence="1">
    <location>
        <begin position="1"/>
        <end position="35"/>
    </location>
</feature>
<accession>A0ABV3P5U0</accession>
<dbReference type="PANTHER" id="PTHR31157">
    <property type="entry name" value="SCP DOMAIN-CONTAINING PROTEIN"/>
    <property type="match status" value="1"/>
</dbReference>
<keyword evidence="1" id="KW-0732">Signal</keyword>
<dbReference type="InterPro" id="IPR014044">
    <property type="entry name" value="CAP_dom"/>
</dbReference>
<dbReference type="CDD" id="cd05379">
    <property type="entry name" value="CAP_bacterial"/>
    <property type="match status" value="1"/>
</dbReference>
<dbReference type="SUPFAM" id="SSF55797">
    <property type="entry name" value="PR-1-like"/>
    <property type="match status" value="1"/>
</dbReference>
<gene>
    <name evidence="3" type="ORF">AB1207_07550</name>
</gene>
<evidence type="ECO:0000256" key="1">
    <source>
        <dbReference type="SAM" id="SignalP"/>
    </source>
</evidence>
<dbReference type="EMBL" id="JBFNQN010000004">
    <property type="protein sequence ID" value="MEW9264597.1"/>
    <property type="molecule type" value="Genomic_DNA"/>
</dbReference>
<dbReference type="Gene3D" id="3.40.33.10">
    <property type="entry name" value="CAP"/>
    <property type="match status" value="1"/>
</dbReference>
<sequence length="173" mass="17494">MTTSLPRVSPRSSRRPLAAAALTTTLAAISAVALAAPASADDTTREVDPAALHVLDRTNAARAAVGCAPLVLDPALETAAEAHSAEMASTGTMTHTGADGSSPRTRLAAVGAFPVRTAENVAYGYDADGVVDAWLASPGHRANLLDCRLASVGIAEAPGAAGTYWTQVFAGWA</sequence>
<dbReference type="PANTHER" id="PTHR31157:SF1">
    <property type="entry name" value="SCP DOMAIN-CONTAINING PROTEIN"/>
    <property type="match status" value="1"/>
</dbReference>